<organism evidence="1 2">
    <name type="scientific">Marchantia polymorpha subsp. ruderalis</name>
    <dbReference type="NCBI Taxonomy" id="1480154"/>
    <lineage>
        <taxon>Eukaryota</taxon>
        <taxon>Viridiplantae</taxon>
        <taxon>Streptophyta</taxon>
        <taxon>Embryophyta</taxon>
        <taxon>Marchantiophyta</taxon>
        <taxon>Marchantiopsida</taxon>
        <taxon>Marchantiidae</taxon>
        <taxon>Marchantiales</taxon>
        <taxon>Marchantiaceae</taxon>
        <taxon>Marchantia</taxon>
    </lineage>
</organism>
<dbReference type="Proteomes" id="UP000077202">
    <property type="component" value="Unassembled WGS sequence"/>
</dbReference>
<accession>A0A176VWJ5</accession>
<reference evidence="1" key="1">
    <citation type="submission" date="2016-03" db="EMBL/GenBank/DDBJ databases">
        <title>Mechanisms controlling the formation of the plant cell surface in tip-growing cells are functionally conserved among land plants.</title>
        <authorList>
            <person name="Honkanen S."/>
            <person name="Jones V.A."/>
            <person name="Morieri G."/>
            <person name="Champion C."/>
            <person name="Hetherington A.J."/>
            <person name="Kelly S."/>
            <person name="Saint-Marcoux D."/>
            <person name="Proust H."/>
            <person name="Prescott H."/>
            <person name="Dolan L."/>
        </authorList>
    </citation>
    <scope>NUCLEOTIDE SEQUENCE [LARGE SCALE GENOMIC DNA]</scope>
    <source>
        <tissue evidence="1">Whole gametophyte</tissue>
    </source>
</reference>
<dbReference type="AlphaFoldDB" id="A0A176VWJ5"/>
<proteinExistence type="predicted"/>
<sequence>MKIEDSLPLPVIPVFVRTRYSLSGGAENSRGEADADIWRQLLQTKLSVESGCDLVFGQLLVREGGPQFDDGCLLACLRTPNALSELSAKLVLDNLDEFEIETSELYDER</sequence>
<keyword evidence="2" id="KW-1185">Reference proteome</keyword>
<evidence type="ECO:0000313" key="2">
    <source>
        <dbReference type="Proteomes" id="UP000077202"/>
    </source>
</evidence>
<protein>
    <submittedName>
        <fullName evidence="1">Uncharacterized protein</fullName>
    </submittedName>
</protein>
<comment type="caution">
    <text evidence="1">The sequence shown here is derived from an EMBL/GenBank/DDBJ whole genome shotgun (WGS) entry which is preliminary data.</text>
</comment>
<dbReference type="EMBL" id="LVLJ01002389">
    <property type="protein sequence ID" value="OAE25188.1"/>
    <property type="molecule type" value="Genomic_DNA"/>
</dbReference>
<gene>
    <name evidence="1" type="ORF">AXG93_1562s1000</name>
</gene>
<evidence type="ECO:0000313" key="1">
    <source>
        <dbReference type="EMBL" id="OAE25188.1"/>
    </source>
</evidence>
<name>A0A176VWJ5_MARPO</name>